<keyword evidence="1" id="KW-0732">Signal</keyword>
<protein>
    <submittedName>
        <fullName evidence="2">DUF4892 domain-containing protein</fullName>
    </submittedName>
</protein>
<dbReference type="InterPro" id="IPR032608">
    <property type="entry name" value="DUF4892"/>
</dbReference>
<feature type="chain" id="PRO_5045219682" evidence="1">
    <location>
        <begin position="26"/>
        <end position="280"/>
    </location>
</feature>
<gene>
    <name evidence="2" type="ORF">ACFOOG_10805</name>
</gene>
<keyword evidence="3" id="KW-1185">Reference proteome</keyword>
<evidence type="ECO:0000313" key="3">
    <source>
        <dbReference type="Proteomes" id="UP001595617"/>
    </source>
</evidence>
<dbReference type="RefSeq" id="WP_380696364.1">
    <property type="nucleotide sequence ID" value="NZ_JBHRYR010000003.1"/>
</dbReference>
<organism evidence="2 3">
    <name type="scientific">Saccharospirillum mangrovi</name>
    <dbReference type="NCBI Taxonomy" id="2161747"/>
    <lineage>
        <taxon>Bacteria</taxon>
        <taxon>Pseudomonadati</taxon>
        <taxon>Pseudomonadota</taxon>
        <taxon>Gammaproteobacteria</taxon>
        <taxon>Oceanospirillales</taxon>
        <taxon>Saccharospirillaceae</taxon>
        <taxon>Saccharospirillum</taxon>
    </lineage>
</organism>
<proteinExistence type="predicted"/>
<dbReference type="SUPFAM" id="SSF103088">
    <property type="entry name" value="OmpA-like"/>
    <property type="match status" value="1"/>
</dbReference>
<name>A0ABV8A118_9GAMM</name>
<evidence type="ECO:0000313" key="2">
    <source>
        <dbReference type="EMBL" id="MFC3853321.1"/>
    </source>
</evidence>
<accession>A0ABV8A118</accession>
<sequence>MKTALRGAVMALVLSAITLPSVAYASVIDVLQSFPARSLLAETEETEPQQFWWLQSAVKRVGNDYIADREERINVQRLRTQLFELSSQYSEQTIYQRIIESWKAEGYEELYSCSAVSCGSSQHWAVHVFDIPTLYGLNRNQFYSTGMINGDIRVLYVVRRGTQTNYVYWQEASQRGSIERLPAYLLSGQAVPVEQFDADDWAVVLNDNPEWVVTLVGHDYSTDLTEALAQGRERANQVAEIWRTAGVAETQIQVETVGYLAPDDDNAEARVKAILSPHFR</sequence>
<reference evidence="3" key="1">
    <citation type="journal article" date="2019" name="Int. J. Syst. Evol. Microbiol.">
        <title>The Global Catalogue of Microorganisms (GCM) 10K type strain sequencing project: providing services to taxonomists for standard genome sequencing and annotation.</title>
        <authorList>
            <consortium name="The Broad Institute Genomics Platform"/>
            <consortium name="The Broad Institute Genome Sequencing Center for Infectious Disease"/>
            <person name="Wu L."/>
            <person name="Ma J."/>
        </authorList>
    </citation>
    <scope>NUCLEOTIDE SEQUENCE [LARGE SCALE GENOMIC DNA]</scope>
    <source>
        <strain evidence="3">IBRC 10765</strain>
    </source>
</reference>
<dbReference type="Pfam" id="PF16234">
    <property type="entry name" value="DUF4892"/>
    <property type="match status" value="1"/>
</dbReference>
<dbReference type="InterPro" id="IPR036737">
    <property type="entry name" value="OmpA-like_sf"/>
</dbReference>
<dbReference type="EMBL" id="JBHRYR010000003">
    <property type="protein sequence ID" value="MFC3853321.1"/>
    <property type="molecule type" value="Genomic_DNA"/>
</dbReference>
<dbReference type="Gene3D" id="3.30.1330.60">
    <property type="entry name" value="OmpA-like domain"/>
    <property type="match status" value="1"/>
</dbReference>
<feature type="signal peptide" evidence="1">
    <location>
        <begin position="1"/>
        <end position="25"/>
    </location>
</feature>
<dbReference type="Proteomes" id="UP001595617">
    <property type="component" value="Unassembled WGS sequence"/>
</dbReference>
<evidence type="ECO:0000256" key="1">
    <source>
        <dbReference type="SAM" id="SignalP"/>
    </source>
</evidence>
<comment type="caution">
    <text evidence="2">The sequence shown here is derived from an EMBL/GenBank/DDBJ whole genome shotgun (WGS) entry which is preliminary data.</text>
</comment>